<dbReference type="STRING" id="1409788.NC99_03740"/>
<dbReference type="Pfam" id="PF06452">
    <property type="entry name" value="CBM9_1"/>
    <property type="match status" value="1"/>
</dbReference>
<accession>A0A0L8VEL4</accession>
<evidence type="ECO:0000259" key="1">
    <source>
        <dbReference type="Pfam" id="PF06452"/>
    </source>
</evidence>
<evidence type="ECO:0000313" key="3">
    <source>
        <dbReference type="EMBL" id="KOH46788.1"/>
    </source>
</evidence>
<dbReference type="GO" id="GO:0030246">
    <property type="term" value="F:carbohydrate binding"/>
    <property type="evidence" value="ECO:0007669"/>
    <property type="project" value="InterPro"/>
</dbReference>
<dbReference type="Gene3D" id="2.60.40.1190">
    <property type="match status" value="1"/>
</dbReference>
<dbReference type="EMBL" id="LGIA01000018">
    <property type="protein sequence ID" value="KOH46788.1"/>
    <property type="molecule type" value="Genomic_DNA"/>
</dbReference>
<reference evidence="4" key="1">
    <citation type="submission" date="2015-07" db="EMBL/GenBank/DDBJ databases">
        <title>Genome sequencing of Sunxiuqinia dokdonensis strain SK.</title>
        <authorList>
            <person name="Ahn S."/>
            <person name="Kim B.-C."/>
        </authorList>
    </citation>
    <scope>NUCLEOTIDE SEQUENCE [LARGE SCALE GENOMIC DNA]</scope>
    <source>
        <strain evidence="4">SK</strain>
    </source>
</reference>
<dbReference type="SUPFAM" id="SSF49344">
    <property type="entry name" value="CBD9-like"/>
    <property type="match status" value="1"/>
</dbReference>
<name>A0A0L8VEL4_9BACT</name>
<dbReference type="InterPro" id="IPR045670">
    <property type="entry name" value="DUF5916"/>
</dbReference>
<feature type="domain" description="Carbohydrate-binding" evidence="1">
    <location>
        <begin position="28"/>
        <end position="180"/>
    </location>
</feature>
<organism evidence="3 4">
    <name type="scientific">Sunxiuqinia dokdonensis</name>
    <dbReference type="NCBI Taxonomy" id="1409788"/>
    <lineage>
        <taxon>Bacteria</taxon>
        <taxon>Pseudomonadati</taxon>
        <taxon>Bacteroidota</taxon>
        <taxon>Bacteroidia</taxon>
        <taxon>Marinilabiliales</taxon>
        <taxon>Prolixibacteraceae</taxon>
        <taxon>Sunxiuqinia</taxon>
    </lineage>
</organism>
<dbReference type="Proteomes" id="UP000036958">
    <property type="component" value="Unassembled WGS sequence"/>
</dbReference>
<keyword evidence="4" id="KW-1185">Reference proteome</keyword>
<evidence type="ECO:0000313" key="4">
    <source>
        <dbReference type="Proteomes" id="UP000036958"/>
    </source>
</evidence>
<evidence type="ECO:0000259" key="2">
    <source>
        <dbReference type="Pfam" id="PF19313"/>
    </source>
</evidence>
<proteinExistence type="predicted"/>
<gene>
    <name evidence="3" type="ORF">NC99_03740</name>
</gene>
<sequence>MSSDLLVNQVASLKKVYYATFTAEKVKVDGELDEACWETGQWRGGFVQQQPLQAQEPSQKTEVCISYDRNNLYVAMRCYDNDPEQIRSILSRRDEMNGDIAGIAIDSYADKQTAFEFNVSAAGQKVDLMHLGAYEWDYNWDAVWEGKSAVKDSMWTVEMRIPFSQLRFADSEEQVWGMHIWRWIDRNMEETQWKLIPVDAPAMVYLFGELRGIKGIDSKRKKEFLPYASTRFSPNTDLENKTKLDFGLDGKIGLSSDFTLDYTINPDFGQVEADPSVLSLSSYEVFYNEKRPFFLEGNNVLDFSTGRDLLFYSRRIGRAPVFSPGLQDGQTMSMPDNTSIISALKVTGKNKKGLSLGVVQSLTAREEATIYSGDEHEQLTVEPFSSYFVGRVKQDFNEGNTVLGGILTSSLRSVKEDHLDFVPSSALVGGIDLQHNWKKRKYFFDAKSFFSRVGGSVEAISKLQTASQHYFQRPDADHLTFDVERTELAGHGGELKGGKRSGKFRAIGAFSWRSPGIDLNDLGYMYQADYLQQELELRYQVNKPLGILRDYYFDLTQNNSWSYGGETTKKELDLHAFLRFTNLWRMHAYLEYDYSQFDTRELRGGPKLYKENSWKTRIFVQSNNAKKILVAGGPNWSWSVDGVYKRAVYTFFVRWQISDRISINSQTDYEILSDYHEYVRKINLSDDQTGYLVGQLDRKTISTTLRLEYFITPEFSLQYYANPYASVGKYSNFRRVNDGSSKNIDQRYLSPQSISLENNTYNMTDAQSETYSFAKPDFNYQELRSNLVARWEFRPGSTLYLVWNSSRFLYERSNNHSVSQSYGDLFGLKSENVFMIKFNYWFSL</sequence>
<comment type="caution">
    <text evidence="3">The sequence shown here is derived from an EMBL/GenBank/DDBJ whole genome shotgun (WGS) entry which is preliminary data.</text>
</comment>
<dbReference type="AlphaFoldDB" id="A0A0L8VEL4"/>
<feature type="domain" description="DUF5916" evidence="2">
    <location>
        <begin position="223"/>
        <end position="841"/>
    </location>
</feature>
<dbReference type="GO" id="GO:0004553">
    <property type="term" value="F:hydrolase activity, hydrolyzing O-glycosyl compounds"/>
    <property type="evidence" value="ECO:0007669"/>
    <property type="project" value="InterPro"/>
</dbReference>
<dbReference type="RefSeq" id="WP_162231120.1">
    <property type="nucleotide sequence ID" value="NZ_LGIA01000018.1"/>
</dbReference>
<dbReference type="CDD" id="cd09618">
    <property type="entry name" value="CBM9_like_2"/>
    <property type="match status" value="1"/>
</dbReference>
<dbReference type="Pfam" id="PF19313">
    <property type="entry name" value="DUF5916"/>
    <property type="match status" value="1"/>
</dbReference>
<protein>
    <submittedName>
        <fullName evidence="3">Uncharacterized protein</fullName>
    </submittedName>
</protein>
<dbReference type="InterPro" id="IPR010502">
    <property type="entry name" value="Carb-bd_dom_fam9"/>
</dbReference>
<dbReference type="GO" id="GO:0016052">
    <property type="term" value="P:carbohydrate catabolic process"/>
    <property type="evidence" value="ECO:0007669"/>
    <property type="project" value="InterPro"/>
</dbReference>